<name>M1WY70_9NOST</name>
<evidence type="ECO:0000313" key="3">
    <source>
        <dbReference type="Proteomes" id="UP000053051"/>
    </source>
</evidence>
<feature type="compositionally biased region" description="Polar residues" evidence="1">
    <location>
        <begin position="50"/>
        <end position="60"/>
    </location>
</feature>
<comment type="caution">
    <text evidence="2">The sequence shown here is derived from an EMBL/GenBank/DDBJ whole genome shotgun (WGS) entry which is preliminary data.</text>
</comment>
<dbReference type="EMBL" id="CAIY01000027">
    <property type="protein sequence ID" value="CCH66692.1"/>
    <property type="molecule type" value="Genomic_DNA"/>
</dbReference>
<reference evidence="3" key="2">
    <citation type="submission" date="2016-01" db="EMBL/GenBank/DDBJ databases">
        <title>Diatom-associated endosymboitic cyanobacterium lacks core nitrogen metabolism enzymes.</title>
        <authorList>
            <person name="Hilton J.A."/>
            <person name="Foster R.A."/>
            <person name="Tripp H.J."/>
            <person name="Carter B.J."/>
            <person name="Zehr J.P."/>
            <person name="Villareal T.A."/>
        </authorList>
    </citation>
    <scope>NUCLEOTIDE SEQUENCE [LARGE SCALE GENOMIC DNA]</scope>
    <source>
        <strain evidence="3">HH01</strain>
    </source>
</reference>
<protein>
    <submittedName>
        <fullName evidence="2">Uncharacterized protein</fullName>
    </submittedName>
</protein>
<organism evidence="2 3">
    <name type="scientific">Richelia intracellularis HH01</name>
    <dbReference type="NCBI Taxonomy" id="1165094"/>
    <lineage>
        <taxon>Bacteria</taxon>
        <taxon>Bacillati</taxon>
        <taxon>Cyanobacteriota</taxon>
        <taxon>Cyanophyceae</taxon>
        <taxon>Nostocales</taxon>
        <taxon>Nostocaceae</taxon>
        <taxon>Richelia</taxon>
    </lineage>
</organism>
<accession>M1WY70</accession>
<dbReference type="Proteomes" id="UP000053051">
    <property type="component" value="Unassembled WGS sequence"/>
</dbReference>
<proteinExistence type="predicted"/>
<sequence length="103" mass="12027">MVAELQTTQGKLEALIIRNHKITEENKILRQEIDKVIRLGFQLQQRINIHQQNKSSNNPESFPRQWQEKPSTQKSPKPPTKKYTISLLLNPKNMTIPLTLFPL</sequence>
<evidence type="ECO:0000256" key="1">
    <source>
        <dbReference type="SAM" id="MobiDB-lite"/>
    </source>
</evidence>
<dbReference type="AlphaFoldDB" id="M1WY70"/>
<reference evidence="2 3" key="1">
    <citation type="submission" date="2012-05" db="EMBL/GenBank/DDBJ databases">
        <authorList>
            <person name="Hilton J."/>
        </authorList>
    </citation>
    <scope>NUCLEOTIDE SEQUENCE [LARGE SCALE GENOMIC DNA]</scope>
    <source>
        <strain evidence="2 3">HH01</strain>
    </source>
</reference>
<gene>
    <name evidence="2" type="ORF">RINTHH_5370</name>
</gene>
<evidence type="ECO:0000313" key="2">
    <source>
        <dbReference type="EMBL" id="CCH66692.1"/>
    </source>
</evidence>
<keyword evidence="3" id="KW-1185">Reference proteome</keyword>
<feature type="region of interest" description="Disordered" evidence="1">
    <location>
        <begin position="50"/>
        <end position="83"/>
    </location>
</feature>